<sequence>MYRFLPFKDEVNITLLGILVLECDFRCVGTRQILHHQFVMTNEQFLEALKIFYPNKTSSQIDELFQSAKHDLQYSNESIEFSLLFMEDDETRFSEFLSTLIKQINQEKNFYVEQIKQILLGYPLITVSQFCRAIYMIDPNIDQNELHRYIQWVFSIKNFHSLQQIKPLDLEDLLRRLENCACFKH</sequence>
<dbReference type="Proteomes" id="UP000663864">
    <property type="component" value="Unassembled WGS sequence"/>
</dbReference>
<evidence type="ECO:0000313" key="1">
    <source>
        <dbReference type="EMBL" id="CAF1036122.1"/>
    </source>
</evidence>
<organism evidence="1 2">
    <name type="scientific">Rotaria sordida</name>
    <dbReference type="NCBI Taxonomy" id="392033"/>
    <lineage>
        <taxon>Eukaryota</taxon>
        <taxon>Metazoa</taxon>
        <taxon>Spiralia</taxon>
        <taxon>Gnathifera</taxon>
        <taxon>Rotifera</taxon>
        <taxon>Eurotatoria</taxon>
        <taxon>Bdelloidea</taxon>
        <taxon>Philodinida</taxon>
        <taxon>Philodinidae</taxon>
        <taxon>Rotaria</taxon>
    </lineage>
</organism>
<evidence type="ECO:0000313" key="2">
    <source>
        <dbReference type="Proteomes" id="UP000663864"/>
    </source>
</evidence>
<protein>
    <submittedName>
        <fullName evidence="1">Uncharacterized protein</fullName>
    </submittedName>
</protein>
<name>A0A814JCA8_9BILA</name>
<dbReference type="AlphaFoldDB" id="A0A814JCA8"/>
<gene>
    <name evidence="1" type="ORF">ZHD862_LOCUS14302</name>
</gene>
<proteinExistence type="predicted"/>
<accession>A0A814JCA8</accession>
<comment type="caution">
    <text evidence="1">The sequence shown here is derived from an EMBL/GenBank/DDBJ whole genome shotgun (WGS) entry which is preliminary data.</text>
</comment>
<dbReference type="EMBL" id="CAJNOT010000617">
    <property type="protein sequence ID" value="CAF1036122.1"/>
    <property type="molecule type" value="Genomic_DNA"/>
</dbReference>
<reference evidence="1" key="1">
    <citation type="submission" date="2021-02" db="EMBL/GenBank/DDBJ databases">
        <authorList>
            <person name="Nowell W R."/>
        </authorList>
    </citation>
    <scope>NUCLEOTIDE SEQUENCE</scope>
</reference>